<evidence type="ECO:0000313" key="16">
    <source>
        <dbReference type="Proteomes" id="UP000092605"/>
    </source>
</evidence>
<dbReference type="Gene3D" id="1.10.150.20">
    <property type="entry name" value="5' to 3' exonuclease, C-terminal subdomain"/>
    <property type="match status" value="1"/>
</dbReference>
<keyword evidence="17" id="KW-1185">Reference proteome</keyword>
<accession>A0A150FMS1</accession>
<dbReference type="PANTHER" id="PTHR34185:SF3">
    <property type="entry name" value="DNA INTEGRITY SCANNING PROTEIN DISA"/>
    <property type="match status" value="1"/>
</dbReference>
<evidence type="ECO:0000256" key="7">
    <source>
        <dbReference type="ARBA" id="ARBA00022840"/>
    </source>
</evidence>
<dbReference type="InterPro" id="IPR023763">
    <property type="entry name" value="DNA_integrity_scanning_protein"/>
</dbReference>
<evidence type="ECO:0000256" key="5">
    <source>
        <dbReference type="ARBA" id="ARBA00022741"/>
    </source>
</evidence>
<comment type="caution">
    <text evidence="14">The sequence shown here is derived from an EMBL/GenBank/DDBJ whole genome shotgun (WGS) entry which is preliminary data.</text>
</comment>
<keyword evidence="3 11" id="KW-0808">Transferase</keyword>
<keyword evidence="9 11" id="KW-0238">DNA-binding</keyword>
<dbReference type="Gene3D" id="1.20.1260.110">
    <property type="entry name" value="DNA integrity scanning linker region"/>
    <property type="match status" value="1"/>
</dbReference>
<dbReference type="PANTHER" id="PTHR34185">
    <property type="entry name" value="DIADENYLATE CYCLASE"/>
    <property type="match status" value="1"/>
</dbReference>
<dbReference type="GO" id="GO:0106408">
    <property type="term" value="F:diadenylate cyclase activity"/>
    <property type="evidence" value="ECO:0007669"/>
    <property type="project" value="UniProtKB-EC"/>
</dbReference>
<dbReference type="OrthoDB" id="41841at2"/>
<dbReference type="InterPro" id="IPR036888">
    <property type="entry name" value="DNA_integrity_DisA_N_sf"/>
</dbReference>
<dbReference type="STRING" id="1121328.JWYL7_0016"/>
<dbReference type="SUPFAM" id="SSF47781">
    <property type="entry name" value="RuvA domain 2-like"/>
    <property type="match status" value="1"/>
</dbReference>
<evidence type="ECO:0000256" key="6">
    <source>
        <dbReference type="ARBA" id="ARBA00022763"/>
    </source>
</evidence>
<name>A0A150FMS1_CLOPD</name>
<keyword evidence="4 11" id="KW-0548">Nucleotidyltransferase</keyword>
<dbReference type="GO" id="GO:0006281">
    <property type="term" value="P:DNA repair"/>
    <property type="evidence" value="ECO:0007669"/>
    <property type="project" value="UniProtKB-UniRule"/>
</dbReference>
<evidence type="ECO:0000313" key="14">
    <source>
        <dbReference type="EMBL" id="KXZ38943.1"/>
    </source>
</evidence>
<dbReference type="InterPro" id="IPR038331">
    <property type="entry name" value="DisA_sf"/>
</dbReference>
<dbReference type="NCBIfam" id="NF010009">
    <property type="entry name" value="PRK13482.1"/>
    <property type="match status" value="1"/>
</dbReference>
<dbReference type="EMBL" id="FRBG01000019">
    <property type="protein sequence ID" value="SHL26882.1"/>
    <property type="molecule type" value="Genomic_DNA"/>
</dbReference>
<dbReference type="Pfam" id="PF10635">
    <property type="entry name" value="DisA-linker"/>
    <property type="match status" value="1"/>
</dbReference>
<keyword evidence="7 11" id="KW-0067">ATP-binding</keyword>
<keyword evidence="10 11" id="KW-0234">DNA repair</keyword>
<reference evidence="14 16" key="1">
    <citation type="submission" date="2016-02" db="EMBL/GenBank/DDBJ databases">
        <title>Draft genome sequence for Clostridium paradoxum JW-YL-7.</title>
        <authorList>
            <person name="Utturkar S.M."/>
            <person name="Lancaster A."/>
            <person name="Poole F.L."/>
            <person name="Adams M.W."/>
            <person name="Brown S.D."/>
        </authorList>
    </citation>
    <scope>NUCLEOTIDE SEQUENCE [LARGE SCALE GENOMIC DNA]</scope>
    <source>
        <strain evidence="14 16">JW-YL-7</strain>
    </source>
</reference>
<comment type="function">
    <text evidence="11">Has also diadenylate cyclase activity, catalyzing the condensation of 2 ATP molecules into cyclic di-AMP (c-di-AMP). c-di-AMP acts as a signaling molecule that couples DNA integrity with progression of sporulation. The rise in c-di-AMP level generated by DisA while scanning the chromosome, operates as a positive signal that advances sporulation; upon encountering a lesion, the DisA focus arrests at the damaged site and halts c-di-AMP synthesis.</text>
</comment>
<dbReference type="InterPro" id="IPR003390">
    <property type="entry name" value="DNA_integrity_scan_DisA_N"/>
</dbReference>
<comment type="similarity">
    <text evidence="11">Belongs to the DisA family.</text>
</comment>
<evidence type="ECO:0000313" key="17">
    <source>
        <dbReference type="Proteomes" id="UP000323392"/>
    </source>
</evidence>
<proteinExistence type="inferred from homology"/>
<dbReference type="FunFam" id="3.40.1700.10:FF:000001">
    <property type="entry name" value="DNA integrity scanning protein DisA"/>
    <property type="match status" value="1"/>
</dbReference>
<dbReference type="RefSeq" id="WP_066067232.1">
    <property type="nucleotide sequence ID" value="NZ_FRBG01000019.1"/>
</dbReference>
<evidence type="ECO:0000259" key="13">
    <source>
        <dbReference type="PROSITE" id="PS51794"/>
    </source>
</evidence>
<evidence type="ECO:0000256" key="4">
    <source>
        <dbReference type="ARBA" id="ARBA00022695"/>
    </source>
</evidence>
<dbReference type="GO" id="GO:0005524">
    <property type="term" value="F:ATP binding"/>
    <property type="evidence" value="ECO:0007669"/>
    <property type="project" value="UniProtKB-UniRule"/>
</dbReference>
<feature type="domain" description="DAC" evidence="13">
    <location>
        <begin position="8"/>
        <end position="146"/>
    </location>
</feature>
<dbReference type="Proteomes" id="UP000323392">
    <property type="component" value="Unassembled WGS sequence"/>
</dbReference>
<dbReference type="InterPro" id="IPR050338">
    <property type="entry name" value="DisA"/>
</dbReference>
<feature type="binding site" evidence="11">
    <location>
        <begin position="106"/>
        <end position="110"/>
    </location>
    <ligand>
        <name>ATP</name>
        <dbReference type="ChEBI" id="CHEBI:30616"/>
    </ligand>
</feature>
<gene>
    <name evidence="11" type="primary">disA</name>
    <name evidence="14" type="ORF">JWYL7_0016</name>
    <name evidence="15" type="ORF">SAMN05661008_01779</name>
</gene>
<comment type="function">
    <text evidence="11">Participates in a DNA-damage check-point that is active prior to asymmetric division when DNA is damaged. DisA forms globular foci that rapidly scan along the chromosomes during sporulation, searching for lesions. When a lesion is present, DisA pauses at the lesion site. This triggers a cellular response that culminates in a temporary block in sporulation initiation.</text>
</comment>
<comment type="cofactor">
    <cofactor evidence="2 11">
        <name>Mg(2+)</name>
        <dbReference type="ChEBI" id="CHEBI:18420"/>
    </cofactor>
</comment>
<evidence type="ECO:0000256" key="8">
    <source>
        <dbReference type="ARBA" id="ARBA00022842"/>
    </source>
</evidence>
<sequence length="358" mass="41240">MVYDLTKKFDNMNDLKMLAPGTPLREGLENVLRAKTGALIVIGNSEEVMSIVDGGFNINSEFSPAYLYELAKMDGAIILSSDAKRILYANTQLIPDPMIPCFETGIRHRTAERVAKQTGEMVISISQRRNIITLYKGYSKYVLQETSKILAKANQAIQTLEKYKAVLDQAMINLSALEFEDLVTLYDVATVIQRIEMVLRIVNEVEKYIIELGNEGRLISMQLEELVGNIKEDEIWVFKDYNINENIDYEEFKKSLRNFTSEELLDLNNIVRLLGYFGSIHNLEYSVHPSGYRILNQIPRLPVHIIENLVQHFEKFQHILKASIEQLDEVEGIGEIRARYIRDGLRRRQEQVLLDRHI</sequence>
<evidence type="ECO:0000256" key="12">
    <source>
        <dbReference type="SAM" id="Coils"/>
    </source>
</evidence>
<dbReference type="PATRIC" id="fig|1121328.3.peg.16"/>
<keyword evidence="5 11" id="KW-0547">Nucleotide-binding</keyword>
<dbReference type="EC" id="2.7.7.85" evidence="11"/>
<evidence type="ECO:0000256" key="10">
    <source>
        <dbReference type="ARBA" id="ARBA00023204"/>
    </source>
</evidence>
<reference evidence="15 17" key="2">
    <citation type="submission" date="2016-11" db="EMBL/GenBank/DDBJ databases">
        <authorList>
            <person name="Varghese N."/>
            <person name="Submissions S."/>
        </authorList>
    </citation>
    <scope>NUCLEOTIDE SEQUENCE [LARGE SCALE GENOMIC DNA]</scope>
    <source>
        <strain evidence="15 17">DSM 7308</strain>
    </source>
</reference>
<keyword evidence="8 11" id="KW-0460">Magnesium</keyword>
<evidence type="ECO:0000256" key="11">
    <source>
        <dbReference type="HAMAP-Rule" id="MF_01438"/>
    </source>
</evidence>
<comment type="catalytic activity">
    <reaction evidence="1 11">
        <text>2 ATP = 3',3'-c-di-AMP + 2 diphosphate</text>
        <dbReference type="Rhea" id="RHEA:35655"/>
        <dbReference type="ChEBI" id="CHEBI:30616"/>
        <dbReference type="ChEBI" id="CHEBI:33019"/>
        <dbReference type="ChEBI" id="CHEBI:71500"/>
        <dbReference type="EC" id="2.7.7.85"/>
    </reaction>
</comment>
<dbReference type="GO" id="GO:0004016">
    <property type="term" value="F:adenylate cyclase activity"/>
    <property type="evidence" value="ECO:0007669"/>
    <property type="project" value="TreeGrafter"/>
</dbReference>
<organism evidence="14 16">
    <name type="scientific">Alkalithermobacter thermoalcaliphilus JW-YL-7 = DSM 7308</name>
    <dbReference type="NCBI Taxonomy" id="1121328"/>
    <lineage>
        <taxon>Bacteria</taxon>
        <taxon>Bacillati</taxon>
        <taxon>Bacillota</taxon>
        <taxon>Clostridia</taxon>
        <taxon>Peptostreptococcales</taxon>
        <taxon>Tepidibacteraceae</taxon>
        <taxon>Alkalithermobacter</taxon>
    </lineage>
</organism>
<feature type="binding site" evidence="11">
    <location>
        <position position="75"/>
    </location>
    <ligand>
        <name>ATP</name>
        <dbReference type="ChEBI" id="CHEBI:30616"/>
    </ligand>
</feature>
<dbReference type="Proteomes" id="UP000092605">
    <property type="component" value="Unassembled WGS sequence"/>
</dbReference>
<dbReference type="GO" id="GO:0003677">
    <property type="term" value="F:DNA binding"/>
    <property type="evidence" value="ECO:0007669"/>
    <property type="project" value="UniProtKB-UniRule"/>
</dbReference>
<dbReference type="SUPFAM" id="SSF143597">
    <property type="entry name" value="YojJ-like"/>
    <property type="match status" value="1"/>
</dbReference>
<dbReference type="HAMAP" id="MF_01438">
    <property type="entry name" value="DisA"/>
    <property type="match status" value="1"/>
</dbReference>
<dbReference type="Pfam" id="PF02457">
    <property type="entry name" value="DAC"/>
    <property type="match status" value="1"/>
</dbReference>
<feature type="binding site" evidence="11">
    <location>
        <position position="93"/>
    </location>
    <ligand>
        <name>ATP</name>
        <dbReference type="ChEBI" id="CHEBI:30616"/>
    </ligand>
</feature>
<dbReference type="EMBL" id="LSFY01000001">
    <property type="protein sequence ID" value="KXZ38943.1"/>
    <property type="molecule type" value="Genomic_DNA"/>
</dbReference>
<keyword evidence="6 11" id="KW-0227">DNA damage</keyword>
<comment type="subunit">
    <text evidence="11">Homooctamer.</text>
</comment>
<dbReference type="PROSITE" id="PS51794">
    <property type="entry name" value="DAC"/>
    <property type="match status" value="1"/>
</dbReference>
<dbReference type="InterPro" id="IPR018906">
    <property type="entry name" value="DNA_integrity_scan_DisA_link"/>
</dbReference>
<keyword evidence="12" id="KW-0175">Coiled coil</keyword>
<evidence type="ECO:0000256" key="3">
    <source>
        <dbReference type="ARBA" id="ARBA00022679"/>
    </source>
</evidence>
<evidence type="ECO:0000313" key="15">
    <source>
        <dbReference type="EMBL" id="SHL26882.1"/>
    </source>
</evidence>
<evidence type="ECO:0000256" key="1">
    <source>
        <dbReference type="ARBA" id="ARBA00000877"/>
    </source>
</evidence>
<protein>
    <recommendedName>
        <fullName evidence="11">DNA integrity scanning protein DisA</fullName>
    </recommendedName>
    <alternativeName>
        <fullName evidence="11">Cyclic di-AMP synthase</fullName>
        <shortName evidence="11">c-di-AMP synthase</shortName>
    </alternativeName>
    <alternativeName>
        <fullName evidence="11">Diadenylate cyclase</fullName>
        <ecNumber evidence="11">2.7.7.85</ecNumber>
    </alternativeName>
</protein>
<dbReference type="Gene3D" id="3.40.1700.10">
    <property type="entry name" value="DNA integrity scanning protein, DisA, N-terminal domain"/>
    <property type="match status" value="1"/>
</dbReference>
<dbReference type="InterPro" id="IPR010994">
    <property type="entry name" value="RuvA_2-like"/>
</dbReference>
<evidence type="ECO:0000256" key="9">
    <source>
        <dbReference type="ARBA" id="ARBA00023125"/>
    </source>
</evidence>
<evidence type="ECO:0000256" key="2">
    <source>
        <dbReference type="ARBA" id="ARBA00001946"/>
    </source>
</evidence>
<dbReference type="AlphaFoldDB" id="A0A150FMS1"/>
<feature type="coiled-coil region" evidence="12">
    <location>
        <begin position="143"/>
        <end position="180"/>
    </location>
</feature>